<feature type="repeat" description="PPR" evidence="2">
    <location>
        <begin position="339"/>
        <end position="373"/>
    </location>
</feature>
<feature type="repeat" description="PPR" evidence="2">
    <location>
        <begin position="412"/>
        <end position="446"/>
    </location>
</feature>
<dbReference type="GO" id="GO:0009451">
    <property type="term" value="P:RNA modification"/>
    <property type="evidence" value="ECO:0007669"/>
    <property type="project" value="InterPro"/>
</dbReference>
<dbReference type="Pfam" id="PF20431">
    <property type="entry name" value="E_motif"/>
    <property type="match status" value="1"/>
</dbReference>
<protein>
    <recommendedName>
        <fullName evidence="5">Pentatricopeptide repeat-containing protein</fullName>
    </recommendedName>
</protein>
<dbReference type="InterPro" id="IPR046960">
    <property type="entry name" value="PPR_At4g14850-like_plant"/>
</dbReference>
<keyword evidence="1" id="KW-0677">Repeat</keyword>
<evidence type="ECO:0000256" key="1">
    <source>
        <dbReference type="ARBA" id="ARBA00022737"/>
    </source>
</evidence>
<proteinExistence type="predicted"/>
<feature type="repeat" description="PPR" evidence="2">
    <location>
        <begin position="142"/>
        <end position="176"/>
    </location>
</feature>
<organism evidence="3 4">
    <name type="scientific">Tetracentron sinense</name>
    <name type="common">Spur-leaf</name>
    <dbReference type="NCBI Taxonomy" id="13715"/>
    <lineage>
        <taxon>Eukaryota</taxon>
        <taxon>Viridiplantae</taxon>
        <taxon>Streptophyta</taxon>
        <taxon>Embryophyta</taxon>
        <taxon>Tracheophyta</taxon>
        <taxon>Spermatophyta</taxon>
        <taxon>Magnoliopsida</taxon>
        <taxon>Trochodendrales</taxon>
        <taxon>Trochodendraceae</taxon>
        <taxon>Tetracentron</taxon>
    </lineage>
</organism>
<dbReference type="InterPro" id="IPR046848">
    <property type="entry name" value="E_motif"/>
</dbReference>
<dbReference type="AlphaFoldDB" id="A0A834ZIN6"/>
<sequence>MSLTSRLTRQFESPTKTLISRIPVKHEKHAHHSFDETPHRDLFSLNALLATYVRNNDALAAWGLFCRMHCDCSDLNSYTFTPVLVACSVLPDPRRGRQIHSLAIKTGSDSETVTKTALIDMYSKCGYLGDSVRVFEETKLKDVVAWNTMLSSFLRHGFAKDALSVFESMRRDRVKLSEFTMCSILKACASLDALRQGKQVHALVIVKGRDLVVLGTALIDFYSNCGFVGEAMKVFCNINCRKDDVIYNALVSGCVRNRKYKEAFSIMSNMKPNLIVLTSAIAACSENSDLWTGKQMHCVAVRLGFMLDTQLCNVLLDMYAKCGKILTASFLFDQITQRDVVSWTSIIDAFGSHGCGIEAIELFKKMGQEQSSVSPNQVTFLAVLSACGHSGLVEQGRECFVLMREKHGVEPGPEHYACFIDLLGRAGQIEEVWCLFHDMVKRGTKPTGLVWAALLNACRVNLDVTRGEFAAKHLFELEPDEPGNYVMLSNFYAAVGRWDGVEDLRSIMKEKRLIKEVGSSWVTAECCHGAVECIS</sequence>
<dbReference type="OrthoDB" id="428771at2759"/>
<dbReference type="InterPro" id="IPR011990">
    <property type="entry name" value="TPR-like_helical_dom_sf"/>
</dbReference>
<dbReference type="Proteomes" id="UP000655225">
    <property type="component" value="Unassembled WGS sequence"/>
</dbReference>
<dbReference type="PANTHER" id="PTHR47926">
    <property type="entry name" value="PENTATRICOPEPTIDE REPEAT-CONTAINING PROTEIN"/>
    <property type="match status" value="1"/>
</dbReference>
<dbReference type="Pfam" id="PF01535">
    <property type="entry name" value="PPR"/>
    <property type="match status" value="5"/>
</dbReference>
<gene>
    <name evidence="3" type="ORF">HHK36_008542</name>
</gene>
<dbReference type="InterPro" id="IPR002885">
    <property type="entry name" value="PPR_rpt"/>
</dbReference>
<accession>A0A834ZIN6</accession>
<dbReference type="PANTHER" id="PTHR47926:SF347">
    <property type="entry name" value="PENTATRICOPEPTIDE REPEAT-CONTAINING PROTEIN"/>
    <property type="match status" value="1"/>
</dbReference>
<dbReference type="Pfam" id="PF13041">
    <property type="entry name" value="PPR_2"/>
    <property type="match status" value="2"/>
</dbReference>
<dbReference type="GO" id="GO:0003723">
    <property type="term" value="F:RNA binding"/>
    <property type="evidence" value="ECO:0007669"/>
    <property type="project" value="InterPro"/>
</dbReference>
<comment type="caution">
    <text evidence="3">The sequence shown here is derived from an EMBL/GenBank/DDBJ whole genome shotgun (WGS) entry which is preliminary data.</text>
</comment>
<dbReference type="FunFam" id="1.25.40.10:FF:000382">
    <property type="entry name" value="Pentatricopeptide repeat-containing protein"/>
    <property type="match status" value="1"/>
</dbReference>
<dbReference type="PROSITE" id="PS51375">
    <property type="entry name" value="PPR"/>
    <property type="match status" value="4"/>
</dbReference>
<reference evidence="3 4" key="1">
    <citation type="submission" date="2020-04" db="EMBL/GenBank/DDBJ databases">
        <title>Plant Genome Project.</title>
        <authorList>
            <person name="Zhang R.-G."/>
        </authorList>
    </citation>
    <scope>NUCLEOTIDE SEQUENCE [LARGE SCALE GENOMIC DNA]</scope>
    <source>
        <strain evidence="3">YNK0</strain>
        <tissue evidence="3">Leaf</tissue>
    </source>
</reference>
<dbReference type="FunFam" id="1.25.40.10:FF:000090">
    <property type="entry name" value="Pentatricopeptide repeat-containing protein, chloroplastic"/>
    <property type="match status" value="1"/>
</dbReference>
<evidence type="ECO:0000313" key="3">
    <source>
        <dbReference type="EMBL" id="KAF8406455.1"/>
    </source>
</evidence>
<dbReference type="EMBL" id="JABCRI010000005">
    <property type="protein sequence ID" value="KAF8406455.1"/>
    <property type="molecule type" value="Genomic_DNA"/>
</dbReference>
<evidence type="ECO:0008006" key="5">
    <source>
        <dbReference type="Google" id="ProtNLM"/>
    </source>
</evidence>
<evidence type="ECO:0000313" key="4">
    <source>
        <dbReference type="Proteomes" id="UP000655225"/>
    </source>
</evidence>
<feature type="repeat" description="PPR" evidence="2">
    <location>
        <begin position="243"/>
        <end position="277"/>
    </location>
</feature>
<keyword evidence="4" id="KW-1185">Reference proteome</keyword>
<dbReference type="NCBIfam" id="TIGR00756">
    <property type="entry name" value="PPR"/>
    <property type="match status" value="5"/>
</dbReference>
<dbReference type="OMA" id="HARPCAA"/>
<evidence type="ECO:0000256" key="2">
    <source>
        <dbReference type="PROSITE-ProRule" id="PRU00708"/>
    </source>
</evidence>
<dbReference type="Gene3D" id="1.25.40.10">
    <property type="entry name" value="Tetratricopeptide repeat domain"/>
    <property type="match status" value="4"/>
</dbReference>
<name>A0A834ZIN6_TETSI</name>